<feature type="region of interest" description="Disordered" evidence="1">
    <location>
        <begin position="180"/>
        <end position="317"/>
    </location>
</feature>
<reference evidence="3" key="1">
    <citation type="submission" date="2022-10" db="EMBL/GenBank/DDBJ databases">
        <title>Tapping the CABI collections for fungal endophytes: first genome assemblies for Collariella, Neodidymelliopsis, Ascochyta clinopodiicola, Didymella pomorum, Didymosphaeria variabile, Neocosmospora piperis and Neocucurbitaria cava.</title>
        <authorList>
            <person name="Hill R."/>
        </authorList>
    </citation>
    <scope>NUCLEOTIDE SEQUENCE</scope>
    <source>
        <strain evidence="3">IMI 356814</strain>
    </source>
</reference>
<sequence length="605" mass="61376">MCATAPASGPITSRPPTNYTWTPISTGPYTVLPGNTTWFSGNVYVSLNRINGQCDWSGTPVEVGSTHNGQVLTMAPSELFSQRAFLTNIGDRSSMVDFEPYAYSFNFDDLVSPYPWSAWDGAFDCVKTKCSTISGSYNPWIAVPEAIRRLDPKWATCDLALYGLYDPPIALSTVGNMFATTTKPPQSGPQPTPGQAPPQSQVEPTNTPPKPGASLPPWQSDPATILPPVVGPPADPGPSPQPGNSLTPQDPNPQNPSPGNPNSQNPDPQIPNPQNPQAPNPQNPNDPSDPSRPGSPGSNAPRPVLTPAPLFPQPTTIGTIGSTPIIVNPSNPTQVSVGTTLLTPGAPGITVGAGTSISMRDPSHIIISAPGAPAPSTINVPQPIGGKGGAPTPTAGVVITMPDGSRVTATAVIGEGHAGSQAATSIVVSGTMLSEGGPPITLANGVVLSEAPSGTGVVVINPASGVTSTIAFSSMPGIYNPLSTTPAAPSAVITVGGHTYTAITRSGSVVIPELGITLMDGGPAVTLDGTTVSDAGQGTGVVVGTSTAGFVTPTGGGGGHHGGGEEEGAAPTGAGVRMLGSQWWMVHWWFGLGFLGSVVVVVVLM</sequence>
<dbReference type="Proteomes" id="UP001140560">
    <property type="component" value="Unassembled WGS sequence"/>
</dbReference>
<feature type="region of interest" description="Disordered" evidence="1">
    <location>
        <begin position="552"/>
        <end position="573"/>
    </location>
</feature>
<name>A0A9W9CJE9_9PLEO</name>
<feature type="compositionally biased region" description="Pro residues" evidence="1">
    <location>
        <begin position="250"/>
        <end position="259"/>
    </location>
</feature>
<keyword evidence="2" id="KW-0472">Membrane</keyword>
<evidence type="ECO:0000313" key="4">
    <source>
        <dbReference type="Proteomes" id="UP001140560"/>
    </source>
</evidence>
<dbReference type="EMBL" id="JAPEUY010000015">
    <property type="protein sequence ID" value="KAJ4365676.1"/>
    <property type="molecule type" value="Genomic_DNA"/>
</dbReference>
<protein>
    <submittedName>
        <fullName evidence="3">Uncharacterized protein</fullName>
    </submittedName>
</protein>
<dbReference type="OrthoDB" id="3944128at2759"/>
<feature type="compositionally biased region" description="Pro residues" evidence="1">
    <location>
        <begin position="268"/>
        <end position="284"/>
    </location>
</feature>
<evidence type="ECO:0000313" key="3">
    <source>
        <dbReference type="EMBL" id="KAJ4365676.1"/>
    </source>
</evidence>
<evidence type="ECO:0000256" key="1">
    <source>
        <dbReference type="SAM" id="MobiDB-lite"/>
    </source>
</evidence>
<feature type="compositionally biased region" description="Low complexity" evidence="1">
    <location>
        <begin position="285"/>
        <end position="299"/>
    </location>
</feature>
<comment type="caution">
    <text evidence="3">The sequence shown here is derived from an EMBL/GenBank/DDBJ whole genome shotgun (WGS) entry which is preliminary data.</text>
</comment>
<accession>A0A9W9CJE9</accession>
<proteinExistence type="predicted"/>
<dbReference type="AlphaFoldDB" id="A0A9W9CJE9"/>
<keyword evidence="4" id="KW-1185">Reference proteome</keyword>
<feature type="compositionally biased region" description="Pro residues" evidence="1">
    <location>
        <begin position="229"/>
        <end position="241"/>
    </location>
</feature>
<feature type="transmembrane region" description="Helical" evidence="2">
    <location>
        <begin position="583"/>
        <end position="604"/>
    </location>
</feature>
<evidence type="ECO:0000256" key="2">
    <source>
        <dbReference type="SAM" id="Phobius"/>
    </source>
</evidence>
<keyword evidence="2" id="KW-0812">Transmembrane</keyword>
<feature type="compositionally biased region" description="Pro residues" evidence="1">
    <location>
        <begin position="186"/>
        <end position="196"/>
    </location>
</feature>
<gene>
    <name evidence="3" type="ORF">N0V83_008296</name>
</gene>
<organism evidence="3 4">
    <name type="scientific">Neocucurbitaria cava</name>
    <dbReference type="NCBI Taxonomy" id="798079"/>
    <lineage>
        <taxon>Eukaryota</taxon>
        <taxon>Fungi</taxon>
        <taxon>Dikarya</taxon>
        <taxon>Ascomycota</taxon>
        <taxon>Pezizomycotina</taxon>
        <taxon>Dothideomycetes</taxon>
        <taxon>Pleosporomycetidae</taxon>
        <taxon>Pleosporales</taxon>
        <taxon>Pleosporineae</taxon>
        <taxon>Cucurbitariaceae</taxon>
        <taxon>Neocucurbitaria</taxon>
    </lineage>
</organism>
<keyword evidence="2" id="KW-1133">Transmembrane helix</keyword>